<protein>
    <submittedName>
        <fullName evidence="1">Uncharacterized protein</fullName>
    </submittedName>
</protein>
<proteinExistence type="predicted"/>
<evidence type="ECO:0000313" key="2">
    <source>
        <dbReference type="Proteomes" id="UP000594638"/>
    </source>
</evidence>
<accession>A0A8S0QJB1</accession>
<organism evidence="1 2">
    <name type="scientific">Olea europaea subsp. europaea</name>
    <dbReference type="NCBI Taxonomy" id="158383"/>
    <lineage>
        <taxon>Eukaryota</taxon>
        <taxon>Viridiplantae</taxon>
        <taxon>Streptophyta</taxon>
        <taxon>Embryophyta</taxon>
        <taxon>Tracheophyta</taxon>
        <taxon>Spermatophyta</taxon>
        <taxon>Magnoliopsida</taxon>
        <taxon>eudicotyledons</taxon>
        <taxon>Gunneridae</taxon>
        <taxon>Pentapetalae</taxon>
        <taxon>asterids</taxon>
        <taxon>lamiids</taxon>
        <taxon>Lamiales</taxon>
        <taxon>Oleaceae</taxon>
        <taxon>Oleeae</taxon>
        <taxon>Olea</taxon>
    </lineage>
</organism>
<sequence>MVGGSTIRMSEASLAFRRFVSRNELLSVFVDGERKESEMEGMIPMKEENVGSTIRMSEGSLAFRRFGSRNGVPSVFVDGERRESAMEGMIPMKEENVWEKELCFNTGFFFSSVPAIGRFTFFVHQFSFFPLQVPDISEILYNFKCCHVIFKQGFRWD</sequence>
<dbReference type="EMBL" id="CACTIH010001885">
    <property type="protein sequence ID" value="CAA2967522.1"/>
    <property type="molecule type" value="Genomic_DNA"/>
</dbReference>
<evidence type="ECO:0000313" key="1">
    <source>
        <dbReference type="EMBL" id="CAA2967522.1"/>
    </source>
</evidence>
<name>A0A8S0QJB1_OLEEU</name>
<dbReference type="Proteomes" id="UP000594638">
    <property type="component" value="Unassembled WGS sequence"/>
</dbReference>
<dbReference type="AlphaFoldDB" id="A0A8S0QJB1"/>
<dbReference type="Gramene" id="OE9A040646T1">
    <property type="protein sequence ID" value="OE9A040646C1"/>
    <property type="gene ID" value="OE9A040646"/>
</dbReference>
<keyword evidence="2" id="KW-1185">Reference proteome</keyword>
<reference evidence="1 2" key="1">
    <citation type="submission" date="2019-12" db="EMBL/GenBank/DDBJ databases">
        <authorList>
            <person name="Alioto T."/>
            <person name="Alioto T."/>
            <person name="Gomez Garrido J."/>
        </authorList>
    </citation>
    <scope>NUCLEOTIDE SEQUENCE [LARGE SCALE GENOMIC DNA]</scope>
</reference>
<comment type="caution">
    <text evidence="1">The sequence shown here is derived from an EMBL/GenBank/DDBJ whole genome shotgun (WGS) entry which is preliminary data.</text>
</comment>
<gene>
    <name evidence="1" type="ORF">OLEA9_A040646</name>
</gene>